<feature type="compositionally biased region" description="Basic residues" evidence="1">
    <location>
        <begin position="140"/>
        <end position="150"/>
    </location>
</feature>
<dbReference type="InterPro" id="IPR036691">
    <property type="entry name" value="Endo/exonu/phosph_ase_sf"/>
</dbReference>
<gene>
    <name evidence="3" type="ORF">FSB_LOCUS28351</name>
</gene>
<dbReference type="InterPro" id="IPR000477">
    <property type="entry name" value="RT_dom"/>
</dbReference>
<protein>
    <recommendedName>
        <fullName evidence="2">Reverse transcriptase domain-containing protein</fullName>
    </recommendedName>
</protein>
<reference evidence="3" key="1">
    <citation type="submission" date="2018-02" db="EMBL/GenBank/DDBJ databases">
        <authorList>
            <person name="Cohen D.B."/>
            <person name="Kent A.D."/>
        </authorList>
    </citation>
    <scope>NUCLEOTIDE SEQUENCE</scope>
</reference>
<dbReference type="InterPro" id="IPR005135">
    <property type="entry name" value="Endo/exonuclease/phosphatase"/>
</dbReference>
<evidence type="ECO:0000313" key="3">
    <source>
        <dbReference type="EMBL" id="SPD00469.1"/>
    </source>
</evidence>
<dbReference type="PANTHER" id="PTHR33116">
    <property type="entry name" value="REVERSE TRANSCRIPTASE ZINC-BINDING DOMAIN-CONTAINING PROTEIN-RELATED-RELATED"/>
    <property type="match status" value="1"/>
</dbReference>
<dbReference type="SUPFAM" id="SSF56672">
    <property type="entry name" value="DNA/RNA polymerases"/>
    <property type="match status" value="1"/>
</dbReference>
<dbReference type="Pfam" id="PF13966">
    <property type="entry name" value="zf-RVT"/>
    <property type="match status" value="1"/>
</dbReference>
<feature type="region of interest" description="Disordered" evidence="1">
    <location>
        <begin position="253"/>
        <end position="288"/>
    </location>
</feature>
<dbReference type="Pfam" id="PF00078">
    <property type="entry name" value="RVT_1"/>
    <property type="match status" value="1"/>
</dbReference>
<dbReference type="GO" id="GO:0003824">
    <property type="term" value="F:catalytic activity"/>
    <property type="evidence" value="ECO:0007669"/>
    <property type="project" value="InterPro"/>
</dbReference>
<dbReference type="Gene3D" id="3.60.10.10">
    <property type="entry name" value="Endonuclease/exonuclease/phosphatase"/>
    <property type="match status" value="1"/>
</dbReference>
<feature type="compositionally biased region" description="Basic and acidic residues" evidence="1">
    <location>
        <begin position="276"/>
        <end position="288"/>
    </location>
</feature>
<proteinExistence type="predicted"/>
<dbReference type="SUPFAM" id="SSF56219">
    <property type="entry name" value="DNase I-like"/>
    <property type="match status" value="1"/>
</dbReference>
<accession>A0A2N9GM20</accession>
<dbReference type="InterPro" id="IPR026960">
    <property type="entry name" value="RVT-Znf"/>
</dbReference>
<dbReference type="InterPro" id="IPR043502">
    <property type="entry name" value="DNA/RNA_pol_sf"/>
</dbReference>
<evidence type="ECO:0000259" key="2">
    <source>
        <dbReference type="PROSITE" id="PS50878"/>
    </source>
</evidence>
<name>A0A2N9GM20_FAGSY</name>
<dbReference type="EMBL" id="OIVN01002090">
    <property type="protein sequence ID" value="SPD00469.1"/>
    <property type="molecule type" value="Genomic_DNA"/>
</dbReference>
<feature type="domain" description="Reverse transcriptase" evidence="2">
    <location>
        <begin position="966"/>
        <end position="1246"/>
    </location>
</feature>
<organism evidence="3">
    <name type="scientific">Fagus sylvatica</name>
    <name type="common">Beechnut</name>
    <dbReference type="NCBI Taxonomy" id="28930"/>
    <lineage>
        <taxon>Eukaryota</taxon>
        <taxon>Viridiplantae</taxon>
        <taxon>Streptophyta</taxon>
        <taxon>Embryophyta</taxon>
        <taxon>Tracheophyta</taxon>
        <taxon>Spermatophyta</taxon>
        <taxon>Magnoliopsida</taxon>
        <taxon>eudicotyledons</taxon>
        <taxon>Gunneridae</taxon>
        <taxon>Pentapetalae</taxon>
        <taxon>rosids</taxon>
        <taxon>fabids</taxon>
        <taxon>Fagales</taxon>
        <taxon>Fagaceae</taxon>
        <taxon>Fagus</taxon>
    </lineage>
</organism>
<dbReference type="Pfam" id="PF03372">
    <property type="entry name" value="Exo_endo_phos"/>
    <property type="match status" value="1"/>
</dbReference>
<dbReference type="PROSITE" id="PS50878">
    <property type="entry name" value="RT_POL"/>
    <property type="match status" value="1"/>
</dbReference>
<sequence length="1705" mass="194375">MDPYNITERRGRYRGSLWVSNLGLRWLLDVFVKLRDPNQNTEGFFEFQRDGNKMLELSCHANRGGRFVEVSEYHSGNQQGCIRVPEGRRGAGWSVFEFQSRKYFLGETRHTPATQAFLRQTHDARGAAGGLRNTNQDQRRQKRKSRKSRSTKSAPYLFPSATFHKSTEYNPKNWVKMAIHEPRPTRSYQFEWRPKSKSIQVSLVNGIRLVNWVGMGSRSGLSKELITKPNEGSEPTIVGQGQTRVESGPACLEAQSKGKEPLVYSTRENLETSSDESSRDDDHRDADGVDTELRSAEGDGEASAQGEDELIVAPVMEAAEINPQSGTPVTPSESQPSSSDLMAVTEFGQTTTPAQADRAVAINVEEEPARSQGIFPKVLYEGVSDEGCSSPLSCTPLKMVVPPVSPQEMQLRGDGIDPLSQPSNWVVWHMNKFRKQIGVSIKGHEVECLALLHKIEENRKPRVNSKGVRRTASKGSRELRNLASSLRLLSWNVKGLNNPQKREVVKNLLRDWRCDIVCLQETKLDALDLHTMRSLWGSQYVDWVALDATNTAGGIVLMWDTRVVEKIDAEIGQFSVSCYWHGLVDDFDWVCSGVYGPQSEENRQFCWEELSSVRQRWAAPWCVVGDFNAIRTPSERLGCNRFNSSMHSFSDWIDTQNLIDLPLVGGCYTWSNGTTPPSMSRIDRILVSLDWEDHFSDVLLKLLARPISDHHPLLVVAGEMAWGKRSFKFENMWLKEEGFVDKVHNWWSSYEFNGTPSFVLACKLKALKEDLKKWNKESFGDIHHRKNKCMRDILELDVKEGQEGLSSNDHHLREELKGEVTKLAHLAETTWRQKSRATWLKEGDNNTRFFHHVANSNRRRNYVGSLEVDGSRFEDKEDIKVQVEQFYQSLYQESESWRPEADGLEFDSIDPVDRGVLERPFDREEVIQVLQNLEGDKAPGPDGFTMAFFQKCWRIVEVDVMAFFGEVYEYGKFERSLNATFISLIPKKINAVNIRDFRPISLIGCIYKLLAKVLANRLALVLDGIISESQNSFVGGRKILDSVLIANECVDSRIKSHIPGLICKLDIEKAYDHVNWDCLYTLMDRMGFGAKWISWMRACTSTVRFSVLVNGSPTGFFESSRGLRQGDPLSPLLFLLIMEVLSRMLRSSVEKGFIRGFQVGRGDMTSVSVSHLLYADDTILFCDAHPEQLLYIRMVLTCFEAVTGLKVNMTKSEMVPIGEVTDLGVLADLLYCHISSLPLQYLGMPLGASFKALSIWTPIIEKIERRLAGWKKMYLSKGGRLTLLKSTLSSLPTYFLSLFPIPVSVAKRIERLQRNFLWGGMGEEHKIHLVAWDKICSPKQQGGLGVRKLIPFNLALLGKWLWRFGSEESHLWRRVVAAKYGVDRGGWISNSPRGTHGCSLWRHIRMGWPVFSTHIRFEVGLGTRVSLWHDSWCSVCPLKELFPGLYGCSLNQDDFVGSVLESQGVDQPREWNVTFGRDFNDWEIDQVVDFFSLLHSHTSRGVEGDKIVWRLGRKGMFDSRSFYHVLRAPPALCFPWKSIWRVKAPPRVAFFMWTVAWGRILTCDNLKKKGIVMVGWCCMCRNADETVDHLMLHCQFARQLWTFIFKSVGISWVLPSQVSELLFGWWNWFGKRSSGVWNLIPSCLMWTIWRERNNRIFEDQENSVAKIIEAFFGSLYDWSRVWGYTSSPSVGDFLASLMFDSTDLN</sequence>
<dbReference type="PANTHER" id="PTHR33116:SF78">
    <property type="entry name" value="OS12G0587133 PROTEIN"/>
    <property type="match status" value="1"/>
</dbReference>
<feature type="region of interest" description="Disordered" evidence="1">
    <location>
        <begin position="125"/>
        <end position="155"/>
    </location>
</feature>
<evidence type="ECO:0000256" key="1">
    <source>
        <dbReference type="SAM" id="MobiDB-lite"/>
    </source>
</evidence>
<dbReference type="CDD" id="cd01650">
    <property type="entry name" value="RT_nLTR_like"/>
    <property type="match status" value="1"/>
</dbReference>